<keyword evidence="1" id="KW-0472">Membrane</keyword>
<dbReference type="Proteomes" id="UP001603857">
    <property type="component" value="Unassembled WGS sequence"/>
</dbReference>
<organism evidence="2 3">
    <name type="scientific">Flemingia macrophylla</name>
    <dbReference type="NCBI Taxonomy" id="520843"/>
    <lineage>
        <taxon>Eukaryota</taxon>
        <taxon>Viridiplantae</taxon>
        <taxon>Streptophyta</taxon>
        <taxon>Embryophyta</taxon>
        <taxon>Tracheophyta</taxon>
        <taxon>Spermatophyta</taxon>
        <taxon>Magnoliopsida</taxon>
        <taxon>eudicotyledons</taxon>
        <taxon>Gunneridae</taxon>
        <taxon>Pentapetalae</taxon>
        <taxon>rosids</taxon>
        <taxon>fabids</taxon>
        <taxon>Fabales</taxon>
        <taxon>Fabaceae</taxon>
        <taxon>Papilionoideae</taxon>
        <taxon>50 kb inversion clade</taxon>
        <taxon>NPAAA clade</taxon>
        <taxon>indigoferoid/millettioid clade</taxon>
        <taxon>Phaseoleae</taxon>
        <taxon>Flemingia</taxon>
    </lineage>
</organism>
<dbReference type="AlphaFoldDB" id="A0ABD1L9S0"/>
<keyword evidence="1" id="KW-1133">Transmembrane helix</keyword>
<reference evidence="2 3" key="1">
    <citation type="submission" date="2024-08" db="EMBL/GenBank/DDBJ databases">
        <title>Insights into the chromosomal genome structure of Flemingia macrophylla.</title>
        <authorList>
            <person name="Ding Y."/>
            <person name="Zhao Y."/>
            <person name="Bi W."/>
            <person name="Wu M."/>
            <person name="Zhao G."/>
            <person name="Gong Y."/>
            <person name="Li W."/>
            <person name="Zhang P."/>
        </authorList>
    </citation>
    <scope>NUCLEOTIDE SEQUENCE [LARGE SCALE GENOMIC DNA]</scope>
    <source>
        <strain evidence="2">DYQJB</strain>
        <tissue evidence="2">Leaf</tissue>
    </source>
</reference>
<name>A0ABD1L9S0_9FABA</name>
<keyword evidence="3" id="KW-1185">Reference proteome</keyword>
<accession>A0ABD1L9S0</accession>
<proteinExistence type="predicted"/>
<sequence length="71" mass="8220">MKRDPIAVSFSTHVQVMRIVESDPVIFKILINSVSFCYVGTAIWVFFKFVSLVTKIFVLMVKLDILKFYEA</sequence>
<evidence type="ECO:0000313" key="3">
    <source>
        <dbReference type="Proteomes" id="UP001603857"/>
    </source>
</evidence>
<dbReference type="EMBL" id="JBGMDY010000010">
    <property type="protein sequence ID" value="KAL2320277.1"/>
    <property type="molecule type" value="Genomic_DNA"/>
</dbReference>
<feature type="transmembrane region" description="Helical" evidence="1">
    <location>
        <begin position="25"/>
        <end position="47"/>
    </location>
</feature>
<comment type="caution">
    <text evidence="2">The sequence shown here is derived from an EMBL/GenBank/DDBJ whole genome shotgun (WGS) entry which is preliminary data.</text>
</comment>
<protein>
    <recommendedName>
        <fullName evidence="4">Transmembrane protein</fullName>
    </recommendedName>
</protein>
<gene>
    <name evidence="2" type="ORF">Fmac_029246</name>
</gene>
<evidence type="ECO:0000256" key="1">
    <source>
        <dbReference type="SAM" id="Phobius"/>
    </source>
</evidence>
<evidence type="ECO:0008006" key="4">
    <source>
        <dbReference type="Google" id="ProtNLM"/>
    </source>
</evidence>
<evidence type="ECO:0000313" key="2">
    <source>
        <dbReference type="EMBL" id="KAL2320277.1"/>
    </source>
</evidence>
<keyword evidence="1" id="KW-0812">Transmembrane</keyword>